<gene>
    <name evidence="18" type="ORF">SAMN05660836_01792</name>
</gene>
<keyword evidence="9 14" id="KW-0479">Metal-binding</keyword>
<dbReference type="PANTHER" id="PTHR30538:SF1">
    <property type="entry name" value="L-LYSINE 2,3-AMINOMUTASE"/>
    <property type="match status" value="1"/>
</dbReference>
<organism evidence="18 19">
    <name type="scientific">Thermodesulforhabdus norvegica</name>
    <dbReference type="NCBI Taxonomy" id="39841"/>
    <lineage>
        <taxon>Bacteria</taxon>
        <taxon>Pseudomonadati</taxon>
        <taxon>Thermodesulfobacteriota</taxon>
        <taxon>Syntrophobacteria</taxon>
        <taxon>Syntrophobacterales</taxon>
        <taxon>Thermodesulforhabdaceae</taxon>
        <taxon>Thermodesulforhabdus</taxon>
    </lineage>
</organism>
<dbReference type="GO" id="GO:0046872">
    <property type="term" value="F:metal ion binding"/>
    <property type="evidence" value="ECO:0007669"/>
    <property type="project" value="UniProtKB-KW"/>
</dbReference>
<evidence type="ECO:0000256" key="15">
    <source>
        <dbReference type="PIRSR" id="PIRSR603739-50"/>
    </source>
</evidence>
<dbReference type="InterPro" id="IPR013785">
    <property type="entry name" value="Aldolase_TIM"/>
</dbReference>
<dbReference type="STRING" id="39841.SAMN05660836_01792"/>
<evidence type="ECO:0000256" key="13">
    <source>
        <dbReference type="ARBA" id="ARBA00023235"/>
    </source>
</evidence>
<dbReference type="AlphaFoldDB" id="A0A1I4UD50"/>
<comment type="cofactor">
    <cofactor evidence="2 15">
        <name>pyridoxal 5'-phosphate</name>
        <dbReference type="ChEBI" id="CHEBI:597326"/>
    </cofactor>
</comment>
<dbReference type="Pfam" id="PF04055">
    <property type="entry name" value="Radical_SAM"/>
    <property type="match status" value="1"/>
</dbReference>
<dbReference type="InterPro" id="IPR022459">
    <property type="entry name" value="Lysine_aminomutase"/>
</dbReference>
<dbReference type="SFLD" id="SFLDF00283">
    <property type="entry name" value="L-lysine_2_3-aminomutase_(LAM"/>
    <property type="match status" value="1"/>
</dbReference>
<dbReference type="SFLD" id="SFLDG01070">
    <property type="entry name" value="PLP-dependent"/>
    <property type="match status" value="1"/>
</dbReference>
<evidence type="ECO:0000256" key="1">
    <source>
        <dbReference type="ARBA" id="ARBA00000911"/>
    </source>
</evidence>
<dbReference type="InterPro" id="IPR003739">
    <property type="entry name" value="Lys_aminomutase/Glu_NH3_mut"/>
</dbReference>
<dbReference type="SUPFAM" id="SSF102114">
    <property type="entry name" value="Radical SAM enzymes"/>
    <property type="match status" value="1"/>
</dbReference>
<evidence type="ECO:0000313" key="18">
    <source>
        <dbReference type="EMBL" id="SFM86882.1"/>
    </source>
</evidence>
<dbReference type="NCBIfam" id="TIGR00238">
    <property type="entry name" value="KamA family radical SAM protein"/>
    <property type="match status" value="1"/>
</dbReference>
<evidence type="ECO:0000313" key="19">
    <source>
        <dbReference type="Proteomes" id="UP000199611"/>
    </source>
</evidence>
<keyword evidence="10 15" id="KW-0663">Pyridoxal phosphate</keyword>
<dbReference type="EC" id="5.4.3.2" evidence="5"/>
<evidence type="ECO:0000256" key="3">
    <source>
        <dbReference type="ARBA" id="ARBA00001966"/>
    </source>
</evidence>
<keyword evidence="8" id="KW-0949">S-adenosyl-L-methionine</keyword>
<dbReference type="RefSeq" id="WP_218148852.1">
    <property type="nucleotide sequence ID" value="NZ_FOUU01000005.1"/>
</dbReference>
<evidence type="ECO:0000256" key="9">
    <source>
        <dbReference type="ARBA" id="ARBA00022723"/>
    </source>
</evidence>
<feature type="region of interest" description="Disordered" evidence="16">
    <location>
        <begin position="1"/>
        <end position="43"/>
    </location>
</feature>
<keyword evidence="12 14" id="KW-0411">Iron-sulfur</keyword>
<dbReference type="PROSITE" id="PS51918">
    <property type="entry name" value="RADICAL_SAM"/>
    <property type="match status" value="1"/>
</dbReference>
<feature type="domain" description="Radical SAM core" evidence="17">
    <location>
        <begin position="174"/>
        <end position="388"/>
    </location>
</feature>
<dbReference type="PANTHER" id="PTHR30538">
    <property type="entry name" value="LYSINE 2,3-AMINOMUTASE-RELATED"/>
    <property type="match status" value="1"/>
</dbReference>
<dbReference type="Proteomes" id="UP000199611">
    <property type="component" value="Unassembled WGS sequence"/>
</dbReference>
<feature type="modified residue" description="N6-(pyridoxal phosphate)lysine" evidence="15">
    <location>
        <position position="402"/>
    </location>
</feature>
<comment type="catalytic activity">
    <reaction evidence="1">
        <text>L-lysine = (3S)-3,6-diaminohexanoate</text>
        <dbReference type="Rhea" id="RHEA:19177"/>
        <dbReference type="ChEBI" id="CHEBI:32551"/>
        <dbReference type="ChEBI" id="CHEBI:57434"/>
        <dbReference type="EC" id="5.4.3.2"/>
    </reaction>
</comment>
<dbReference type="CDD" id="cd01335">
    <property type="entry name" value="Radical_SAM"/>
    <property type="match status" value="1"/>
</dbReference>
<feature type="binding site" evidence="14">
    <location>
        <position position="193"/>
    </location>
    <ligand>
        <name>[4Fe-4S] cluster</name>
        <dbReference type="ChEBI" id="CHEBI:49883"/>
        <note>4Fe-4S-S-AdoMet</note>
    </ligand>
</feature>
<feature type="binding site" evidence="14">
    <location>
        <position position="189"/>
    </location>
    <ligand>
        <name>[4Fe-4S] cluster</name>
        <dbReference type="ChEBI" id="CHEBI:49883"/>
        <note>4Fe-4S-S-AdoMet</note>
    </ligand>
</feature>
<dbReference type="InterPro" id="IPR025895">
    <property type="entry name" value="LAM_C_dom"/>
</dbReference>
<evidence type="ECO:0000256" key="11">
    <source>
        <dbReference type="ARBA" id="ARBA00023004"/>
    </source>
</evidence>
<keyword evidence="11" id="KW-0408">Iron</keyword>
<feature type="compositionally biased region" description="Polar residues" evidence="16">
    <location>
        <begin position="7"/>
        <end position="18"/>
    </location>
</feature>
<dbReference type="PIRSF" id="PIRSF004911">
    <property type="entry name" value="DUF160"/>
    <property type="match status" value="1"/>
</dbReference>
<keyword evidence="13" id="KW-0413">Isomerase</keyword>
<dbReference type="GO" id="GO:0050066">
    <property type="term" value="F:L-lysine 2,3-aminomutase activity"/>
    <property type="evidence" value="ECO:0007669"/>
    <property type="project" value="UniProtKB-EC"/>
</dbReference>
<dbReference type="EMBL" id="FOUU01000005">
    <property type="protein sequence ID" value="SFM86882.1"/>
    <property type="molecule type" value="Genomic_DNA"/>
</dbReference>
<dbReference type="SFLD" id="SFLDS00029">
    <property type="entry name" value="Radical_SAM"/>
    <property type="match status" value="1"/>
</dbReference>
<keyword evidence="7 14" id="KW-0004">4Fe-4S</keyword>
<keyword evidence="19" id="KW-1185">Reference proteome</keyword>
<dbReference type="Gene3D" id="3.20.20.70">
    <property type="entry name" value="Aldolase class I"/>
    <property type="match status" value="1"/>
</dbReference>
<proteinExistence type="inferred from homology"/>
<evidence type="ECO:0000256" key="12">
    <source>
        <dbReference type="ARBA" id="ARBA00023014"/>
    </source>
</evidence>
<dbReference type="GO" id="GO:0051539">
    <property type="term" value="F:4 iron, 4 sulfur cluster binding"/>
    <property type="evidence" value="ECO:0007669"/>
    <property type="project" value="UniProtKB-KW"/>
</dbReference>
<evidence type="ECO:0000256" key="8">
    <source>
        <dbReference type="ARBA" id="ARBA00022691"/>
    </source>
</evidence>
<dbReference type="InterPro" id="IPR058240">
    <property type="entry name" value="rSAM_sf"/>
</dbReference>
<accession>A0A1I4UD50</accession>
<dbReference type="InterPro" id="IPR007197">
    <property type="entry name" value="rSAM"/>
</dbReference>
<evidence type="ECO:0000259" key="17">
    <source>
        <dbReference type="PROSITE" id="PS51918"/>
    </source>
</evidence>
<evidence type="ECO:0000256" key="10">
    <source>
        <dbReference type="ARBA" id="ARBA00022898"/>
    </source>
</evidence>
<evidence type="ECO:0000256" key="5">
    <source>
        <dbReference type="ARBA" id="ARBA00012144"/>
    </source>
</evidence>
<evidence type="ECO:0000256" key="7">
    <source>
        <dbReference type="ARBA" id="ARBA00022485"/>
    </source>
</evidence>
<sequence>MIRRMSNKISITASVTKQTSEREDEPPDDPPDIGLSEGGDESPEKLFCENLVRIGSPEYSTQDYRKFFRKRFYPHVTHREWKDWKWQVRNRIRSLKSAARCFVLTQAEQRALTEYGLSLPFAVTPYYASLVHPSDPDHPLRRCVIPLPQEFLRSPGESEDPLSEDKQSTVSGIVHRYPDRVLFLATGFCATYCRYCTRSRMVGHSAIGHFGKSYLDGAIEYIEKNPGIRDVLVSGGDPLTLSDDILDWILSRLRRIRHVEIIRIGTKVPVVLPQRITASLARLLRKYHPLWMSIHFTHPDEITPEVAEACERLTDAGIPLGSQTVLLKGINDSVETMRSLVHGLLRIRVRPYYLYQCDPIIGSSHFRTTVTRGLEIISGLRGHTTGYAVPTYVVDAPGGGGKIPLLPDYVKARDGDDLVVVNYEGREFRYPGAFRE</sequence>
<name>A0A1I4UD50_9BACT</name>
<comment type="similarity">
    <text evidence="4">Belongs to the radical SAM superfamily. KamA family.</text>
</comment>
<evidence type="ECO:0000256" key="2">
    <source>
        <dbReference type="ARBA" id="ARBA00001933"/>
    </source>
</evidence>
<evidence type="ECO:0000256" key="16">
    <source>
        <dbReference type="SAM" id="MobiDB-lite"/>
    </source>
</evidence>
<dbReference type="Gene3D" id="6.10.140.1170">
    <property type="match status" value="1"/>
</dbReference>
<reference evidence="19" key="1">
    <citation type="submission" date="2016-10" db="EMBL/GenBank/DDBJ databases">
        <authorList>
            <person name="Varghese N."/>
            <person name="Submissions S."/>
        </authorList>
    </citation>
    <scope>NUCLEOTIDE SEQUENCE [LARGE SCALE GENOMIC DNA]</scope>
    <source>
        <strain evidence="19">DSM 9990</strain>
    </source>
</reference>
<evidence type="ECO:0000256" key="14">
    <source>
        <dbReference type="PIRSR" id="PIRSR004911-1"/>
    </source>
</evidence>
<protein>
    <recommendedName>
        <fullName evidence="6">L-lysine 2,3-aminomutase</fullName>
        <ecNumber evidence="5">5.4.3.2</ecNumber>
    </recommendedName>
</protein>
<dbReference type="Pfam" id="PF12544">
    <property type="entry name" value="LAM_C"/>
    <property type="match status" value="1"/>
</dbReference>
<feature type="binding site" evidence="14">
    <location>
        <position position="196"/>
    </location>
    <ligand>
        <name>[4Fe-4S] cluster</name>
        <dbReference type="ChEBI" id="CHEBI:49883"/>
        <note>4Fe-4S-S-AdoMet</note>
    </ligand>
</feature>
<comment type="cofactor">
    <cofactor evidence="3">
        <name>[4Fe-4S] cluster</name>
        <dbReference type="ChEBI" id="CHEBI:49883"/>
    </cofactor>
</comment>
<evidence type="ECO:0000256" key="6">
    <source>
        <dbReference type="ARBA" id="ARBA00022363"/>
    </source>
</evidence>
<feature type="compositionally biased region" description="Acidic residues" evidence="16">
    <location>
        <begin position="22"/>
        <end position="31"/>
    </location>
</feature>
<evidence type="ECO:0000256" key="4">
    <source>
        <dbReference type="ARBA" id="ARBA00008703"/>
    </source>
</evidence>